<dbReference type="Pfam" id="PF09933">
    <property type="entry name" value="DUF2165"/>
    <property type="match status" value="1"/>
</dbReference>
<protein>
    <recommendedName>
        <fullName evidence="4">DUF2165 domain-containing protein</fullName>
    </recommendedName>
</protein>
<feature type="transmembrane region" description="Helical" evidence="1">
    <location>
        <begin position="70"/>
        <end position="92"/>
    </location>
</feature>
<keyword evidence="1" id="KW-0472">Membrane</keyword>
<keyword evidence="1" id="KW-1133">Transmembrane helix</keyword>
<proteinExistence type="predicted"/>
<sequence>MFDSDDAFVVFKCVVILGLAVWSAIAALNNLVAFGASSGAIGRTLSMAPLREAPAIDIPILRRAVDAKGLAVMALIVMIVLQGMAAICLAYGGVQLAIALASGGPDAAGIQWGMFGLTALAAAWLLMMIGGLWFGYWIRQEGLQLTHMMLLVLTIAASALLRM</sequence>
<gene>
    <name evidence="2" type="ORF">PIN31115_03599</name>
</gene>
<dbReference type="InterPro" id="IPR018681">
    <property type="entry name" value="DUF2165_transmembrane"/>
</dbReference>
<evidence type="ECO:0000313" key="2">
    <source>
        <dbReference type="EMBL" id="VVE30427.1"/>
    </source>
</evidence>
<dbReference type="Proteomes" id="UP000333828">
    <property type="component" value="Unassembled WGS sequence"/>
</dbReference>
<dbReference type="RefSeq" id="WP_150685213.1">
    <property type="nucleotide sequence ID" value="NZ_CABPSI010000004.1"/>
</dbReference>
<feature type="transmembrane region" description="Helical" evidence="1">
    <location>
        <begin position="112"/>
        <end position="136"/>
    </location>
</feature>
<evidence type="ECO:0008006" key="4">
    <source>
        <dbReference type="Google" id="ProtNLM"/>
    </source>
</evidence>
<organism evidence="2 3">
    <name type="scientific">Pandoraea iniqua</name>
    <dbReference type="NCBI Taxonomy" id="2508288"/>
    <lineage>
        <taxon>Bacteria</taxon>
        <taxon>Pseudomonadati</taxon>
        <taxon>Pseudomonadota</taxon>
        <taxon>Betaproteobacteria</taxon>
        <taxon>Burkholderiales</taxon>
        <taxon>Burkholderiaceae</taxon>
        <taxon>Pandoraea</taxon>
    </lineage>
</organism>
<dbReference type="AlphaFoldDB" id="A0A5E4X2B0"/>
<name>A0A5E4X2B0_9BURK</name>
<reference evidence="2 3" key="1">
    <citation type="submission" date="2019-08" db="EMBL/GenBank/DDBJ databases">
        <authorList>
            <person name="Peeters C."/>
        </authorList>
    </citation>
    <scope>NUCLEOTIDE SEQUENCE [LARGE SCALE GENOMIC DNA]</scope>
    <source>
        <strain evidence="2 3">LMG 31115</strain>
    </source>
</reference>
<feature type="transmembrane region" description="Helical" evidence="1">
    <location>
        <begin position="143"/>
        <end position="161"/>
    </location>
</feature>
<keyword evidence="1" id="KW-0812">Transmembrane</keyword>
<evidence type="ECO:0000256" key="1">
    <source>
        <dbReference type="SAM" id="Phobius"/>
    </source>
</evidence>
<dbReference type="EMBL" id="CABPSI010000004">
    <property type="protein sequence ID" value="VVE30427.1"/>
    <property type="molecule type" value="Genomic_DNA"/>
</dbReference>
<accession>A0A5E4X2B0</accession>
<evidence type="ECO:0000313" key="3">
    <source>
        <dbReference type="Proteomes" id="UP000333828"/>
    </source>
</evidence>
<keyword evidence="3" id="KW-1185">Reference proteome</keyword>